<dbReference type="GO" id="GO:0000289">
    <property type="term" value="P:nuclear-transcribed mRNA poly(A) tail shortening"/>
    <property type="evidence" value="ECO:0007669"/>
    <property type="project" value="TreeGrafter"/>
</dbReference>
<dbReference type="SUPFAM" id="SSF53098">
    <property type="entry name" value="Ribonuclease H-like"/>
    <property type="match status" value="1"/>
</dbReference>
<evidence type="ECO:0008006" key="5">
    <source>
        <dbReference type="Google" id="ProtNLM"/>
    </source>
</evidence>
<dbReference type="GO" id="GO:0005634">
    <property type="term" value="C:nucleus"/>
    <property type="evidence" value="ECO:0007669"/>
    <property type="project" value="TreeGrafter"/>
</dbReference>
<dbReference type="InterPro" id="IPR012337">
    <property type="entry name" value="RNaseH-like_sf"/>
</dbReference>
<reference evidence="3" key="1">
    <citation type="submission" date="2021-05" db="EMBL/GenBank/DDBJ databases">
        <authorList>
            <person name="Stam R."/>
        </authorList>
    </citation>
    <scope>NUCLEOTIDE SEQUENCE</scope>
    <source>
        <strain evidence="3">CS162</strain>
    </source>
</reference>
<keyword evidence="4" id="KW-1185">Reference proteome</keyword>
<accession>A0A8J2N2I9</accession>
<dbReference type="GO" id="GO:1990431">
    <property type="term" value="P:priRNA 3'-end processing"/>
    <property type="evidence" value="ECO:0007669"/>
    <property type="project" value="TreeGrafter"/>
</dbReference>
<evidence type="ECO:0000256" key="1">
    <source>
        <dbReference type="ARBA" id="ARBA00008372"/>
    </source>
</evidence>
<protein>
    <recommendedName>
        <fullName evidence="5">CAF1-domain-containing protein</fullName>
    </recommendedName>
</protein>
<dbReference type="GO" id="GO:1990432">
    <property type="term" value="P:siRNA 3'-end processing"/>
    <property type="evidence" value="ECO:0007669"/>
    <property type="project" value="TreeGrafter"/>
</dbReference>
<feature type="compositionally biased region" description="Basic residues" evidence="2">
    <location>
        <begin position="486"/>
        <end position="499"/>
    </location>
</feature>
<dbReference type="PANTHER" id="PTHR15092">
    <property type="entry name" value="POLY A -SPECIFIC RIBONUCLEASE/TARGET OF EGR1, MEMBER 1"/>
    <property type="match status" value="1"/>
</dbReference>
<comment type="similarity">
    <text evidence="1">Belongs to the CAF1 family.</text>
</comment>
<sequence length="613" mass="70207">MEVDAETFPYHLLGMFIHISEADFVSFDLELSGIPSRIQDKPAHGPGRFTMEERYAETKMGADRYQILQVGITCARFDYVANKYVLRPYNINISPLFDERMDFEREIRFQSGACTFLLNCGFDMGAPFAKGVQYLSRQEAERAKQMAWDRLENKNPIPDLQLKEGDVESLDFMRRVREAIKKWKTSTSSSLEVTTHTGLPSQPVIPVITRFEKRLVHQLVRAEFPELVSIGRNECVRIVDLDPVREADNMRRIKNRVKESIVRQTGFRWIFEALVKGGDINRADPLYVARTTGMAATADVHDIRDRYDRAIERLKTKQPVLVGHNMFTDIVYFYRTFVGELPDTLQDFQDAIHELFPKIIDTKYLATYAGGDLNASPSLQDIAESLNRQPLPEIITHADHPKYQETEKFHEAGYDSLLTATIMIKLAAKLGAERGEKVPAPLAGRPLTLNKANGVLQSEDVPDFVKDGREKVEEPVPLPPVEQPKSRKTKGQKAKAKKKEAKERRFETKNIFDTLKTLDPETEMSSTEEDEDAKLPENGISAKWDEQTQEVVGSWEDDVYVQDETRWVPLEQMKRQSMELIPAFDSKFWDEFGNTLRVFGTEEAVLKIADWET</sequence>
<dbReference type="Gene3D" id="3.30.420.10">
    <property type="entry name" value="Ribonuclease H-like superfamily/Ribonuclease H"/>
    <property type="match status" value="2"/>
</dbReference>
<dbReference type="RefSeq" id="XP_043172299.1">
    <property type="nucleotide sequence ID" value="XM_043316364.1"/>
</dbReference>
<dbReference type="InterPro" id="IPR036397">
    <property type="entry name" value="RNaseH_sf"/>
</dbReference>
<dbReference type="InterPro" id="IPR006941">
    <property type="entry name" value="RNase_CAF1"/>
</dbReference>
<dbReference type="InterPro" id="IPR051181">
    <property type="entry name" value="CAF1_poly(A)_ribonucleases"/>
</dbReference>
<dbReference type="GO" id="GO:0003723">
    <property type="term" value="F:RNA binding"/>
    <property type="evidence" value="ECO:0007669"/>
    <property type="project" value="TreeGrafter"/>
</dbReference>
<organism evidence="3 4">
    <name type="scientific">Alternaria atra</name>
    <dbReference type="NCBI Taxonomy" id="119953"/>
    <lineage>
        <taxon>Eukaryota</taxon>
        <taxon>Fungi</taxon>
        <taxon>Dikarya</taxon>
        <taxon>Ascomycota</taxon>
        <taxon>Pezizomycotina</taxon>
        <taxon>Dothideomycetes</taxon>
        <taxon>Pleosporomycetidae</taxon>
        <taxon>Pleosporales</taxon>
        <taxon>Pleosporineae</taxon>
        <taxon>Pleosporaceae</taxon>
        <taxon>Alternaria</taxon>
        <taxon>Alternaria sect. Ulocladioides</taxon>
    </lineage>
</organism>
<dbReference type="PANTHER" id="PTHR15092:SF22">
    <property type="entry name" value="POLY(A)-SPECIFIC RIBONUCLEASE PNLDC1"/>
    <property type="match status" value="1"/>
</dbReference>
<comment type="caution">
    <text evidence="3">The sequence shown here is derived from an EMBL/GenBank/DDBJ whole genome shotgun (WGS) entry which is preliminary data.</text>
</comment>
<dbReference type="GO" id="GO:0000175">
    <property type="term" value="F:3'-5'-RNA exonuclease activity"/>
    <property type="evidence" value="ECO:0007669"/>
    <property type="project" value="TreeGrafter"/>
</dbReference>
<gene>
    <name evidence="3" type="ORF">ALTATR162_LOCUS8731</name>
</gene>
<evidence type="ECO:0000313" key="3">
    <source>
        <dbReference type="EMBL" id="CAG5178499.1"/>
    </source>
</evidence>
<dbReference type="GeneID" id="67020874"/>
<evidence type="ECO:0000313" key="4">
    <source>
        <dbReference type="Proteomes" id="UP000676310"/>
    </source>
</evidence>
<feature type="region of interest" description="Disordered" evidence="2">
    <location>
        <begin position="470"/>
        <end position="502"/>
    </location>
</feature>
<evidence type="ECO:0000256" key="2">
    <source>
        <dbReference type="SAM" id="MobiDB-lite"/>
    </source>
</evidence>
<dbReference type="OrthoDB" id="1432093at2759"/>
<proteinExistence type="inferred from homology"/>
<name>A0A8J2N2I9_9PLEO</name>
<dbReference type="Pfam" id="PF04857">
    <property type="entry name" value="CAF1"/>
    <property type="match status" value="1"/>
</dbReference>
<dbReference type="Proteomes" id="UP000676310">
    <property type="component" value="Unassembled WGS sequence"/>
</dbReference>
<dbReference type="AlphaFoldDB" id="A0A8J2N2I9"/>
<dbReference type="EMBL" id="CAJRGZ010000023">
    <property type="protein sequence ID" value="CAG5178499.1"/>
    <property type="molecule type" value="Genomic_DNA"/>
</dbReference>